<feature type="DNA-binding region" description="H-T-H motif" evidence="5">
    <location>
        <begin position="31"/>
        <end position="50"/>
    </location>
</feature>
<dbReference type="PANTHER" id="PTHR30055">
    <property type="entry name" value="HTH-TYPE TRANSCRIPTIONAL REGULATOR RUTR"/>
    <property type="match status" value="1"/>
</dbReference>
<dbReference type="Gene3D" id="1.10.357.10">
    <property type="entry name" value="Tetracycline Repressor, domain 2"/>
    <property type="match status" value="1"/>
</dbReference>
<dbReference type="PANTHER" id="PTHR30055:SF234">
    <property type="entry name" value="HTH-TYPE TRANSCRIPTIONAL REGULATOR BETI"/>
    <property type="match status" value="1"/>
</dbReference>
<evidence type="ECO:0000313" key="8">
    <source>
        <dbReference type="Proteomes" id="UP001589810"/>
    </source>
</evidence>
<protein>
    <submittedName>
        <fullName evidence="7">TetR/AcrR family transcriptional regulator</fullName>
    </submittedName>
</protein>
<sequence>MPKAVDHQARRRELAEAVWRVISTDGVHRASVRAVAAESGWSTGSLRHYFPTQDALLAFAMELLADKARARMLAIDDRDARTVLRRIAEALLPMTPEHRVEVEVWLALLARAQVDPGLQRAERDNREALQALLSGVLWRATAQGELSKDRNPDLEAVRYLAVIDGMTLACVFSAEWISTDAALTVIDQHLDDLLRPASTLPA</sequence>
<organism evidence="7 8">
    <name type="scientific">Kutzneria chonburiensis</name>
    <dbReference type="NCBI Taxonomy" id="1483604"/>
    <lineage>
        <taxon>Bacteria</taxon>
        <taxon>Bacillati</taxon>
        <taxon>Actinomycetota</taxon>
        <taxon>Actinomycetes</taxon>
        <taxon>Pseudonocardiales</taxon>
        <taxon>Pseudonocardiaceae</taxon>
        <taxon>Kutzneria</taxon>
    </lineage>
</organism>
<proteinExistence type="predicted"/>
<dbReference type="Proteomes" id="UP001589810">
    <property type="component" value="Unassembled WGS sequence"/>
</dbReference>
<dbReference type="InterPro" id="IPR009057">
    <property type="entry name" value="Homeodomain-like_sf"/>
</dbReference>
<gene>
    <name evidence="7" type="ORF">ACFFH7_39115</name>
</gene>
<feature type="domain" description="HTH tetR-type" evidence="6">
    <location>
        <begin position="8"/>
        <end position="68"/>
    </location>
</feature>
<reference evidence="7 8" key="1">
    <citation type="submission" date="2024-09" db="EMBL/GenBank/DDBJ databases">
        <authorList>
            <person name="Sun Q."/>
            <person name="Mori K."/>
        </authorList>
    </citation>
    <scope>NUCLEOTIDE SEQUENCE [LARGE SCALE GENOMIC DNA]</scope>
    <source>
        <strain evidence="7 8">TBRC 1432</strain>
    </source>
</reference>
<keyword evidence="2" id="KW-0805">Transcription regulation</keyword>
<keyword evidence="4" id="KW-0804">Transcription</keyword>
<name>A0ABV6N583_9PSEU</name>
<evidence type="ECO:0000259" key="6">
    <source>
        <dbReference type="PROSITE" id="PS50977"/>
    </source>
</evidence>
<dbReference type="PROSITE" id="PS50977">
    <property type="entry name" value="HTH_TETR_2"/>
    <property type="match status" value="1"/>
</dbReference>
<dbReference type="InterPro" id="IPR050109">
    <property type="entry name" value="HTH-type_TetR-like_transc_reg"/>
</dbReference>
<dbReference type="Pfam" id="PF00440">
    <property type="entry name" value="TetR_N"/>
    <property type="match status" value="1"/>
</dbReference>
<dbReference type="Pfam" id="PF13977">
    <property type="entry name" value="TetR_C_6"/>
    <property type="match status" value="1"/>
</dbReference>
<evidence type="ECO:0000256" key="4">
    <source>
        <dbReference type="ARBA" id="ARBA00023163"/>
    </source>
</evidence>
<evidence type="ECO:0000256" key="1">
    <source>
        <dbReference type="ARBA" id="ARBA00022491"/>
    </source>
</evidence>
<accession>A0ABV6N583</accession>
<comment type="caution">
    <text evidence="7">The sequence shown here is derived from an EMBL/GenBank/DDBJ whole genome shotgun (WGS) entry which is preliminary data.</text>
</comment>
<keyword evidence="3 5" id="KW-0238">DNA-binding</keyword>
<dbReference type="EMBL" id="JBHLUD010000014">
    <property type="protein sequence ID" value="MFC0547574.1"/>
    <property type="molecule type" value="Genomic_DNA"/>
</dbReference>
<dbReference type="SUPFAM" id="SSF46689">
    <property type="entry name" value="Homeodomain-like"/>
    <property type="match status" value="1"/>
</dbReference>
<dbReference type="InterPro" id="IPR036271">
    <property type="entry name" value="Tet_transcr_reg_TetR-rel_C_sf"/>
</dbReference>
<dbReference type="InterPro" id="IPR039538">
    <property type="entry name" value="BetI_C"/>
</dbReference>
<evidence type="ECO:0000256" key="5">
    <source>
        <dbReference type="PROSITE-ProRule" id="PRU00335"/>
    </source>
</evidence>
<dbReference type="SUPFAM" id="SSF48498">
    <property type="entry name" value="Tetracyclin repressor-like, C-terminal domain"/>
    <property type="match status" value="1"/>
</dbReference>
<evidence type="ECO:0000313" key="7">
    <source>
        <dbReference type="EMBL" id="MFC0547574.1"/>
    </source>
</evidence>
<dbReference type="InterPro" id="IPR001647">
    <property type="entry name" value="HTH_TetR"/>
</dbReference>
<keyword evidence="8" id="KW-1185">Reference proteome</keyword>
<evidence type="ECO:0000256" key="3">
    <source>
        <dbReference type="ARBA" id="ARBA00023125"/>
    </source>
</evidence>
<dbReference type="RefSeq" id="WP_273938570.1">
    <property type="nucleotide sequence ID" value="NZ_CP097263.1"/>
</dbReference>
<evidence type="ECO:0000256" key="2">
    <source>
        <dbReference type="ARBA" id="ARBA00023015"/>
    </source>
</evidence>
<keyword evidence="1" id="KW-0678">Repressor</keyword>